<dbReference type="Proteomes" id="UP000595662">
    <property type="component" value="Chromosome 4"/>
</dbReference>
<sequence length="69" mass="7191">MLAASSIGILGSRTSNSQQTPSELDSKSIKRSNCMASFLFERGATIRGIIPFILYGHGSAISSIGPGGF</sequence>
<dbReference type="GeneID" id="90952204"/>
<accession>A0A7T6XRD3</accession>
<reference evidence="2 3" key="1">
    <citation type="submission" date="2020-08" db="EMBL/GenBank/DDBJ databases">
        <title>The completed genome sequence of the pathogenic ascomycete fungus Penicillium digitatum.</title>
        <authorList>
            <person name="Wang M."/>
        </authorList>
    </citation>
    <scope>NUCLEOTIDE SEQUENCE [LARGE SCALE GENOMIC DNA]</scope>
    <source>
        <strain evidence="2 3">PdW03</strain>
    </source>
</reference>
<gene>
    <name evidence="2" type="ORF">Pdw03_0903</name>
</gene>
<evidence type="ECO:0000256" key="1">
    <source>
        <dbReference type="SAM" id="MobiDB-lite"/>
    </source>
</evidence>
<proteinExistence type="predicted"/>
<protein>
    <submittedName>
        <fullName evidence="2">Uncharacterized protein</fullName>
    </submittedName>
</protein>
<name>A0A7T6XRD3_PENDI</name>
<organism evidence="2 3">
    <name type="scientific">Penicillium digitatum</name>
    <name type="common">Green mold</name>
    <dbReference type="NCBI Taxonomy" id="36651"/>
    <lineage>
        <taxon>Eukaryota</taxon>
        <taxon>Fungi</taxon>
        <taxon>Dikarya</taxon>
        <taxon>Ascomycota</taxon>
        <taxon>Pezizomycotina</taxon>
        <taxon>Eurotiomycetes</taxon>
        <taxon>Eurotiomycetidae</taxon>
        <taxon>Eurotiales</taxon>
        <taxon>Aspergillaceae</taxon>
        <taxon>Penicillium</taxon>
    </lineage>
</organism>
<dbReference type="RefSeq" id="XP_065957476.1">
    <property type="nucleotide sequence ID" value="XM_066099749.1"/>
</dbReference>
<evidence type="ECO:0000313" key="2">
    <source>
        <dbReference type="EMBL" id="QQK46005.1"/>
    </source>
</evidence>
<feature type="region of interest" description="Disordered" evidence="1">
    <location>
        <begin position="1"/>
        <end position="28"/>
    </location>
</feature>
<feature type="compositionally biased region" description="Polar residues" evidence="1">
    <location>
        <begin position="12"/>
        <end position="23"/>
    </location>
</feature>
<dbReference type="EMBL" id="CP060777">
    <property type="protein sequence ID" value="QQK46005.1"/>
    <property type="molecule type" value="Genomic_DNA"/>
</dbReference>
<evidence type="ECO:0000313" key="3">
    <source>
        <dbReference type="Proteomes" id="UP000595662"/>
    </source>
</evidence>
<dbReference type="AlphaFoldDB" id="A0A7T6XRD3"/>